<comment type="caution">
    <text evidence="3">The sequence shown here is derived from an EMBL/GenBank/DDBJ whole genome shotgun (WGS) entry which is preliminary data.</text>
</comment>
<reference evidence="3" key="1">
    <citation type="submission" date="2023-10" db="EMBL/GenBank/DDBJ databases">
        <authorList>
            <person name="Chen Y."/>
            <person name="Shah S."/>
            <person name="Dougan E. K."/>
            <person name="Thang M."/>
            <person name="Chan C."/>
        </authorList>
    </citation>
    <scope>NUCLEOTIDE SEQUENCE [LARGE SCALE GENOMIC DNA]</scope>
</reference>
<sequence length="311" mass="34687">MRFDFDGAVCDEEGVGFGEAGDSSAEDSSDLRARGECEQEEAEGELASGPFGPQSEAGADAESNQARATSGWHGMLRCRALLLVSILGNDFDIRVYVFTYQPAQALEVLRHRCDVVFDRGRYRRNQPVGTVADWWWWCSFIASYVFENGQAILLVRLPVTTLKSDAFVLMCLFLELWWCVALLQRGKEGSSHLEDYPWPAVLTCKLVICHVAGFRSVFVTFYVVGVSLLLCVMVSVSVVLEFGSQVGVITIVTTLFEWFLSSHFHELRQQLGAMQTLLDAATDGYCTVRRHVRSISHASDSLQLLFCADPR</sequence>
<accession>A0ABN9T9Z0</accession>
<name>A0ABN9T9Z0_9DINO</name>
<gene>
    <name evidence="3" type="ORF">PCOR1329_LOCUS37000</name>
</gene>
<keyword evidence="2" id="KW-0472">Membrane</keyword>
<evidence type="ECO:0000313" key="3">
    <source>
        <dbReference type="EMBL" id="CAK0841940.1"/>
    </source>
</evidence>
<organism evidence="3 4">
    <name type="scientific">Prorocentrum cordatum</name>
    <dbReference type="NCBI Taxonomy" id="2364126"/>
    <lineage>
        <taxon>Eukaryota</taxon>
        <taxon>Sar</taxon>
        <taxon>Alveolata</taxon>
        <taxon>Dinophyceae</taxon>
        <taxon>Prorocentrales</taxon>
        <taxon>Prorocentraceae</taxon>
        <taxon>Prorocentrum</taxon>
    </lineage>
</organism>
<proteinExistence type="predicted"/>
<feature type="transmembrane region" description="Helical" evidence="2">
    <location>
        <begin position="221"/>
        <end position="240"/>
    </location>
</feature>
<dbReference type="EMBL" id="CAUYUJ010014493">
    <property type="protein sequence ID" value="CAK0841940.1"/>
    <property type="molecule type" value="Genomic_DNA"/>
</dbReference>
<keyword evidence="2" id="KW-0812">Transmembrane</keyword>
<evidence type="ECO:0000313" key="4">
    <source>
        <dbReference type="Proteomes" id="UP001189429"/>
    </source>
</evidence>
<evidence type="ECO:0000256" key="2">
    <source>
        <dbReference type="SAM" id="Phobius"/>
    </source>
</evidence>
<protein>
    <submittedName>
        <fullName evidence="3">Uncharacterized protein</fullName>
    </submittedName>
</protein>
<dbReference type="Proteomes" id="UP001189429">
    <property type="component" value="Unassembled WGS sequence"/>
</dbReference>
<feature type="region of interest" description="Disordered" evidence="1">
    <location>
        <begin position="13"/>
        <end position="64"/>
    </location>
</feature>
<keyword evidence="4" id="KW-1185">Reference proteome</keyword>
<keyword evidence="2" id="KW-1133">Transmembrane helix</keyword>
<evidence type="ECO:0000256" key="1">
    <source>
        <dbReference type="SAM" id="MobiDB-lite"/>
    </source>
</evidence>